<protein>
    <submittedName>
        <fullName evidence="8">Homologous-pairing protein 2-like</fullName>
    </submittedName>
</protein>
<evidence type="ECO:0000313" key="8">
    <source>
        <dbReference type="EMBL" id="OQR73637.1"/>
    </source>
</evidence>
<comment type="subcellular location">
    <subcellularLocation>
        <location evidence="1">Nucleus</location>
    </subcellularLocation>
</comment>
<dbReference type="PANTHER" id="PTHR15938">
    <property type="entry name" value="TBP-1 INTERACTING PROTEIN"/>
    <property type="match status" value="1"/>
</dbReference>
<feature type="coiled-coil region" evidence="6">
    <location>
        <begin position="56"/>
        <end position="153"/>
    </location>
</feature>
<evidence type="ECO:0000313" key="9">
    <source>
        <dbReference type="Proteomes" id="UP000192247"/>
    </source>
</evidence>
<dbReference type="STRING" id="418985.A0A1V9XJE4"/>
<dbReference type="GO" id="GO:0120231">
    <property type="term" value="C:DNA recombinase auxiliary factor complex"/>
    <property type="evidence" value="ECO:0007669"/>
    <property type="project" value="TreeGrafter"/>
</dbReference>
<keyword evidence="5" id="KW-0469">Meiosis</keyword>
<dbReference type="GO" id="GO:0120230">
    <property type="term" value="F:recombinase activator activity"/>
    <property type="evidence" value="ECO:0007669"/>
    <property type="project" value="TreeGrafter"/>
</dbReference>
<dbReference type="GO" id="GO:0000794">
    <property type="term" value="C:condensed nuclear chromosome"/>
    <property type="evidence" value="ECO:0007669"/>
    <property type="project" value="TreeGrafter"/>
</dbReference>
<dbReference type="GO" id="GO:0003690">
    <property type="term" value="F:double-stranded DNA binding"/>
    <property type="evidence" value="ECO:0007669"/>
    <property type="project" value="TreeGrafter"/>
</dbReference>
<dbReference type="Proteomes" id="UP000192247">
    <property type="component" value="Unassembled WGS sequence"/>
</dbReference>
<evidence type="ECO:0000256" key="1">
    <source>
        <dbReference type="ARBA" id="ARBA00004123"/>
    </source>
</evidence>
<dbReference type="GO" id="GO:0000709">
    <property type="term" value="P:meiotic joint molecule formation"/>
    <property type="evidence" value="ECO:0007669"/>
    <property type="project" value="TreeGrafter"/>
</dbReference>
<evidence type="ECO:0000256" key="2">
    <source>
        <dbReference type="ARBA" id="ARBA00007922"/>
    </source>
</evidence>
<keyword evidence="9" id="KW-1185">Reference proteome</keyword>
<dbReference type="PANTHER" id="PTHR15938:SF0">
    <property type="entry name" value="HOMOLOGOUS-PAIRING PROTEIN 2 HOMOLOG"/>
    <property type="match status" value="1"/>
</dbReference>
<feature type="domain" description="Homologous-pairing protein 2 winged helix" evidence="7">
    <location>
        <begin position="11"/>
        <end position="44"/>
    </location>
</feature>
<proteinExistence type="inferred from homology"/>
<keyword evidence="4" id="KW-0539">Nucleus</keyword>
<evidence type="ECO:0000256" key="4">
    <source>
        <dbReference type="ARBA" id="ARBA00023242"/>
    </source>
</evidence>
<reference evidence="8" key="1">
    <citation type="journal article" date="2017" name="Gigascience">
        <title>Draft genome of the honey bee ectoparasitic mite, Tropilaelaps mercedesae, is shaped by the parasitic life history.</title>
        <authorList>
            <person name="Dong X."/>
            <person name="Armstrong S.D."/>
            <person name="Xia D."/>
            <person name="Makepeace B.L."/>
            <person name="Darby A.C."/>
            <person name="Kadowaki T."/>
        </authorList>
    </citation>
    <scope>NUCLEOTIDE SEQUENCE [LARGE SCALE GENOMIC DNA]</scope>
    <source>
        <strain evidence="8">Wuxi-XJTLU</strain>
    </source>
</reference>
<evidence type="ECO:0000256" key="3">
    <source>
        <dbReference type="ARBA" id="ARBA00023172"/>
    </source>
</evidence>
<dbReference type="GO" id="GO:0007129">
    <property type="term" value="P:homologous chromosome pairing at meiosis"/>
    <property type="evidence" value="ECO:0007669"/>
    <property type="project" value="TreeGrafter"/>
</dbReference>
<dbReference type="InterPro" id="IPR010776">
    <property type="entry name" value="Hop2_WH_dom"/>
</dbReference>
<dbReference type="OrthoDB" id="272266at2759"/>
<dbReference type="InterPro" id="IPR036388">
    <property type="entry name" value="WH-like_DNA-bd_sf"/>
</dbReference>
<comment type="caution">
    <text evidence="8">The sequence shown here is derived from an EMBL/GenBank/DDBJ whole genome shotgun (WGS) entry which is preliminary data.</text>
</comment>
<dbReference type="InParanoid" id="A0A1V9XJE4"/>
<evidence type="ECO:0000256" key="5">
    <source>
        <dbReference type="ARBA" id="ARBA00023254"/>
    </source>
</evidence>
<dbReference type="Gene3D" id="1.10.10.10">
    <property type="entry name" value="Winged helix-like DNA-binding domain superfamily/Winged helix DNA-binding domain"/>
    <property type="match status" value="1"/>
</dbReference>
<dbReference type="EMBL" id="MNPL01009584">
    <property type="protein sequence ID" value="OQR73637.1"/>
    <property type="molecule type" value="Genomic_DNA"/>
</dbReference>
<keyword evidence="6" id="KW-0175">Coiled coil</keyword>
<comment type="similarity">
    <text evidence="2">Belongs to the HOP2 family.</text>
</comment>
<sequence>TYITGACIFSGVGKAALQRDLATLVADRQIIEKIYGKQKIYYVNQEILVTPTPSQLAEIDRECADLEALYKDRRQKIQELKAQLVSLNRQMSEEECLACIENIKRENEELHRQVQLLRANGSNDDHRSRRLQLEQLKQTVDKELRKRRKIAQNVIDQVLESGYPGTISQLAEEVGLELDPL</sequence>
<keyword evidence="3" id="KW-0233">DNA recombination</keyword>
<evidence type="ECO:0000259" key="7">
    <source>
        <dbReference type="Pfam" id="PF07106"/>
    </source>
</evidence>
<dbReference type="Pfam" id="PF07106">
    <property type="entry name" value="WHD_TBPIP"/>
    <property type="match status" value="1"/>
</dbReference>
<evidence type="ECO:0000256" key="6">
    <source>
        <dbReference type="SAM" id="Coils"/>
    </source>
</evidence>
<accession>A0A1V9XJE4</accession>
<gene>
    <name evidence="8" type="ORF">BIW11_09612</name>
</gene>
<name>A0A1V9XJE4_9ACAR</name>
<dbReference type="AlphaFoldDB" id="A0A1V9XJE4"/>
<dbReference type="GO" id="GO:0010774">
    <property type="term" value="P:meiotic strand invasion involved in reciprocal meiotic recombination"/>
    <property type="evidence" value="ECO:0007669"/>
    <property type="project" value="TreeGrafter"/>
</dbReference>
<organism evidence="8 9">
    <name type="scientific">Tropilaelaps mercedesae</name>
    <dbReference type="NCBI Taxonomy" id="418985"/>
    <lineage>
        <taxon>Eukaryota</taxon>
        <taxon>Metazoa</taxon>
        <taxon>Ecdysozoa</taxon>
        <taxon>Arthropoda</taxon>
        <taxon>Chelicerata</taxon>
        <taxon>Arachnida</taxon>
        <taxon>Acari</taxon>
        <taxon>Parasitiformes</taxon>
        <taxon>Mesostigmata</taxon>
        <taxon>Gamasina</taxon>
        <taxon>Dermanyssoidea</taxon>
        <taxon>Laelapidae</taxon>
        <taxon>Tropilaelaps</taxon>
    </lineage>
</organism>
<feature type="non-terminal residue" evidence="8">
    <location>
        <position position="1"/>
    </location>
</feature>